<dbReference type="InterPro" id="IPR023213">
    <property type="entry name" value="CAT-like_dom_sf"/>
</dbReference>
<dbReference type="Proteomes" id="UP000030651">
    <property type="component" value="Unassembled WGS sequence"/>
</dbReference>
<evidence type="ECO:0008006" key="3">
    <source>
        <dbReference type="Google" id="ProtNLM"/>
    </source>
</evidence>
<dbReference type="Gene3D" id="3.30.559.10">
    <property type="entry name" value="Chloramphenicol acetyltransferase-like domain"/>
    <property type="match status" value="1"/>
</dbReference>
<evidence type="ECO:0000313" key="2">
    <source>
        <dbReference type="Proteomes" id="UP000030651"/>
    </source>
</evidence>
<dbReference type="AlphaFoldDB" id="W3WM50"/>
<dbReference type="OrthoDB" id="10000533at2759"/>
<sequence length="494" mass="53345">MPPQPKSVGDAPSRPLGNLEGFFKMLADGGKLLNREHWTIHTALRLAFHPSVTDPAPLLRRSWEILWRQHPALGATITAANGEGPRLTAAQDTHESANSTFKICSEIADSSELFSSLCSTPTATCYFIQRSSEVVIRSSHWRTDGLGMAILCHDFMKALASVIKASGDRHGSSEPPSLLHAESSLAPTLEQLARAQSRLDIPSESTKVPVLEAGADALVAQFLRGVPSIGLPTKAESADAVPGSSGRSVMRLGAKTTAELAAACRDHRIKMTSAIHAAIVRVAASFPQHPLCKSYAAFVPVDLRRALEATATDETRNVSKVVGLYFSGLPVCVEQVVSEGDRASTIGFDTIARSLDATYSRDLVNFWESPDGQTVGLLDLAQPYLERTTQLFGAPVPEGLPPVQTPDLSSLGKIDSFLQTEYGTADEGKAEVMDFWIGTEMLNRSVQFHTWSWKGEFVLGACFNQSFYGKDFVDGVLNKVVHELQAGLNVVTSE</sequence>
<accession>W3WM50</accession>
<dbReference type="PANTHER" id="PTHR42034">
    <property type="entry name" value="CHROMOSOME 7, WHOLE GENOME SHOTGUN SEQUENCE-RELATED"/>
    <property type="match status" value="1"/>
</dbReference>
<keyword evidence="2" id="KW-1185">Reference proteome</keyword>
<proteinExistence type="predicted"/>
<dbReference type="OMA" id="TSEVMIW"/>
<dbReference type="PANTHER" id="PTHR42034:SF1">
    <property type="entry name" value="CONDENSATION DOMAIN-CONTAINING PROTEIN"/>
    <property type="match status" value="1"/>
</dbReference>
<name>W3WM50_PESFW</name>
<dbReference type="GeneID" id="19278502"/>
<evidence type="ECO:0000313" key="1">
    <source>
        <dbReference type="EMBL" id="ETS75005.1"/>
    </source>
</evidence>
<dbReference type="HOGENOM" id="CLU_029138_1_0_1"/>
<protein>
    <recommendedName>
        <fullName evidence="3">Condensation domain-containing protein</fullName>
    </recommendedName>
</protein>
<dbReference type="eggNOG" id="ENOG502SPV4">
    <property type="taxonomic scope" value="Eukaryota"/>
</dbReference>
<dbReference type="SUPFAM" id="SSF52777">
    <property type="entry name" value="CoA-dependent acyltransferases"/>
    <property type="match status" value="2"/>
</dbReference>
<dbReference type="EMBL" id="KI912119">
    <property type="protein sequence ID" value="ETS75005.1"/>
    <property type="molecule type" value="Genomic_DNA"/>
</dbReference>
<dbReference type="InParanoid" id="W3WM50"/>
<dbReference type="KEGG" id="pfy:PFICI_13489"/>
<gene>
    <name evidence="1" type="ORF">PFICI_13489</name>
</gene>
<dbReference type="RefSeq" id="XP_007840261.1">
    <property type="nucleotide sequence ID" value="XM_007842070.1"/>
</dbReference>
<reference evidence="2" key="1">
    <citation type="journal article" date="2015" name="BMC Genomics">
        <title>Genomic and transcriptomic analysis of the endophytic fungus Pestalotiopsis fici reveals its lifestyle and high potential for synthesis of natural products.</title>
        <authorList>
            <person name="Wang X."/>
            <person name="Zhang X."/>
            <person name="Liu L."/>
            <person name="Xiang M."/>
            <person name="Wang W."/>
            <person name="Sun X."/>
            <person name="Che Y."/>
            <person name="Guo L."/>
            <person name="Liu G."/>
            <person name="Guo L."/>
            <person name="Wang C."/>
            <person name="Yin W.B."/>
            <person name="Stadler M."/>
            <person name="Zhang X."/>
            <person name="Liu X."/>
        </authorList>
    </citation>
    <scope>NUCLEOTIDE SEQUENCE [LARGE SCALE GENOMIC DNA]</scope>
    <source>
        <strain evidence="2">W106-1 / CGMCC3.15140</strain>
    </source>
</reference>
<dbReference type="Gene3D" id="3.30.559.30">
    <property type="entry name" value="Nonribosomal peptide synthetase, condensation domain"/>
    <property type="match status" value="2"/>
</dbReference>
<organism evidence="1 2">
    <name type="scientific">Pestalotiopsis fici (strain W106-1 / CGMCC3.15140)</name>
    <dbReference type="NCBI Taxonomy" id="1229662"/>
    <lineage>
        <taxon>Eukaryota</taxon>
        <taxon>Fungi</taxon>
        <taxon>Dikarya</taxon>
        <taxon>Ascomycota</taxon>
        <taxon>Pezizomycotina</taxon>
        <taxon>Sordariomycetes</taxon>
        <taxon>Xylariomycetidae</taxon>
        <taxon>Amphisphaeriales</taxon>
        <taxon>Sporocadaceae</taxon>
        <taxon>Pestalotiopsis</taxon>
    </lineage>
</organism>